<feature type="transmembrane region" description="Helical" evidence="8">
    <location>
        <begin position="360"/>
        <end position="387"/>
    </location>
</feature>
<dbReference type="InterPro" id="IPR026961">
    <property type="entry name" value="PGG_dom"/>
</dbReference>
<dbReference type="EMBL" id="JAEACU010000012">
    <property type="protein sequence ID" value="KAH7511768.1"/>
    <property type="molecule type" value="Genomic_DNA"/>
</dbReference>
<organism evidence="10 11">
    <name type="scientific">Ziziphus jujuba var. spinosa</name>
    <dbReference type="NCBI Taxonomy" id="714518"/>
    <lineage>
        <taxon>Eukaryota</taxon>
        <taxon>Viridiplantae</taxon>
        <taxon>Streptophyta</taxon>
        <taxon>Embryophyta</taxon>
        <taxon>Tracheophyta</taxon>
        <taxon>Spermatophyta</taxon>
        <taxon>Magnoliopsida</taxon>
        <taxon>eudicotyledons</taxon>
        <taxon>Gunneridae</taxon>
        <taxon>Pentapetalae</taxon>
        <taxon>rosids</taxon>
        <taxon>fabids</taxon>
        <taxon>Rosales</taxon>
        <taxon>Rhamnaceae</taxon>
        <taxon>Paliureae</taxon>
        <taxon>Ziziphus</taxon>
    </lineage>
</organism>
<feature type="region of interest" description="Disordered" evidence="7">
    <location>
        <begin position="204"/>
        <end position="230"/>
    </location>
</feature>
<evidence type="ECO:0000256" key="3">
    <source>
        <dbReference type="ARBA" id="ARBA00022737"/>
    </source>
</evidence>
<evidence type="ECO:0000256" key="4">
    <source>
        <dbReference type="ARBA" id="ARBA00022989"/>
    </source>
</evidence>
<reference evidence="10" key="1">
    <citation type="journal article" date="2021" name="Front. Plant Sci.">
        <title>Chromosome-Scale Genome Assembly for Chinese Sour Jujube and Insights Into Its Genome Evolution and Domestication Signature.</title>
        <authorList>
            <person name="Shen L.-Y."/>
            <person name="Luo H."/>
            <person name="Wang X.-L."/>
            <person name="Wang X.-M."/>
            <person name="Qiu X.-J."/>
            <person name="Liu H."/>
            <person name="Zhou S.-S."/>
            <person name="Jia K.-H."/>
            <person name="Nie S."/>
            <person name="Bao Y.-T."/>
            <person name="Zhang R.-G."/>
            <person name="Yun Q.-Z."/>
            <person name="Chai Y.-H."/>
            <person name="Lu J.-Y."/>
            <person name="Li Y."/>
            <person name="Zhao S.-W."/>
            <person name="Mao J.-F."/>
            <person name="Jia S.-G."/>
            <person name="Mao Y.-M."/>
        </authorList>
    </citation>
    <scope>NUCLEOTIDE SEQUENCE</scope>
    <source>
        <strain evidence="10">AT0</strain>
        <tissue evidence="10">Leaf</tissue>
    </source>
</reference>
<keyword evidence="6 8" id="KW-0472">Membrane</keyword>
<feature type="transmembrane region" description="Helical" evidence="8">
    <location>
        <begin position="399"/>
        <end position="418"/>
    </location>
</feature>
<dbReference type="PANTHER" id="PTHR24186">
    <property type="entry name" value="PROTEIN PHOSPHATASE 1 REGULATORY SUBUNIT"/>
    <property type="match status" value="1"/>
</dbReference>
<gene>
    <name evidence="10" type="ORF">FEM48_Zijuj12G0017800</name>
</gene>
<keyword evidence="4 8" id="KW-1133">Transmembrane helix</keyword>
<comment type="caution">
    <text evidence="10">The sequence shown here is derived from an EMBL/GenBank/DDBJ whole genome shotgun (WGS) entry which is preliminary data.</text>
</comment>
<dbReference type="InterPro" id="IPR036770">
    <property type="entry name" value="Ankyrin_rpt-contain_sf"/>
</dbReference>
<feature type="transmembrane region" description="Helical" evidence="8">
    <location>
        <begin position="438"/>
        <end position="456"/>
    </location>
</feature>
<dbReference type="Pfam" id="PF13962">
    <property type="entry name" value="PGG"/>
    <property type="match status" value="1"/>
</dbReference>
<dbReference type="GO" id="GO:0005886">
    <property type="term" value="C:plasma membrane"/>
    <property type="evidence" value="ECO:0007669"/>
    <property type="project" value="TreeGrafter"/>
</dbReference>
<feature type="transmembrane region" description="Helical" evidence="8">
    <location>
        <begin position="235"/>
        <end position="258"/>
    </location>
</feature>
<evidence type="ECO:0000256" key="5">
    <source>
        <dbReference type="ARBA" id="ARBA00023043"/>
    </source>
</evidence>
<evidence type="ECO:0000256" key="1">
    <source>
        <dbReference type="ARBA" id="ARBA00004141"/>
    </source>
</evidence>
<comment type="subcellular location">
    <subcellularLocation>
        <location evidence="1">Membrane</location>
        <topology evidence="1">Multi-pass membrane protein</topology>
    </subcellularLocation>
</comment>
<name>A0A978UAH5_ZIZJJ</name>
<evidence type="ECO:0000259" key="9">
    <source>
        <dbReference type="Pfam" id="PF13962"/>
    </source>
</evidence>
<evidence type="ECO:0000313" key="11">
    <source>
        <dbReference type="Proteomes" id="UP000813462"/>
    </source>
</evidence>
<dbReference type="AlphaFoldDB" id="A0A978UAH5"/>
<evidence type="ECO:0000256" key="8">
    <source>
        <dbReference type="SAM" id="Phobius"/>
    </source>
</evidence>
<evidence type="ECO:0000256" key="2">
    <source>
        <dbReference type="ARBA" id="ARBA00022692"/>
    </source>
</evidence>
<feature type="transmembrane region" description="Helical" evidence="8">
    <location>
        <begin position="278"/>
        <end position="303"/>
    </location>
</feature>
<dbReference type="SUPFAM" id="SSF48403">
    <property type="entry name" value="Ankyrin repeat"/>
    <property type="match status" value="1"/>
</dbReference>
<feature type="domain" description="PGG" evidence="9">
    <location>
        <begin position="237"/>
        <end position="338"/>
    </location>
</feature>
<keyword evidence="5" id="KW-0040">ANK repeat</keyword>
<dbReference type="Gene3D" id="1.25.40.20">
    <property type="entry name" value="Ankyrin repeat-containing domain"/>
    <property type="match status" value="1"/>
</dbReference>
<feature type="transmembrane region" description="Helical" evidence="8">
    <location>
        <begin position="315"/>
        <end position="340"/>
    </location>
</feature>
<dbReference type="Pfam" id="PF00023">
    <property type="entry name" value="Ank"/>
    <property type="match status" value="1"/>
</dbReference>
<proteinExistence type="predicted"/>
<dbReference type="PANTHER" id="PTHR24186:SF50">
    <property type="entry name" value="ANKYRIN REPEAT-CONTAINING PROTEIN ITN1-LIKE ISOFORM X1"/>
    <property type="match status" value="1"/>
</dbReference>
<feature type="compositionally biased region" description="Basic and acidic residues" evidence="7">
    <location>
        <begin position="213"/>
        <end position="224"/>
    </location>
</feature>
<sequence length="491" mass="54161">MMNMAKNTALHEAECNGHHGIVELLVEKDPSLASLRNDAGESPLFMALDRKFHTISLHILEKCHDHEGLFFQGRNGMTTMHAAVIRLSKRNKVMQILDKLCIKLAKRSTKFKKFCGRIKRSPFELILEEEVIPKKSVLNNKGMTTADIIESSIQYSTVDKREGHFKSLERRVIRETKTDHNQTADEQTKQLLKVNAPVKVIDEASSSGSTRAQENHQEKHDTGKPKSKQKPYEQYISTINLMVATIFASITFAAAMQMPGGYGSDGMANLRETVGFKIFLITDSVAFGCAAASMFIHFGVALFSKLLQVKYAHPIHCVMALTTIFITSSVLAFITGANVVYKHSSSHGGFQVGLPVYVGFKIFLITDSVAFGCAAASMFIHFGVALFSKLLQVKYAHPIHCVMALTTIFITSSVLAFITGANVVYKHSSSHGGFQVGLPVYVASLSFMIPILYFLLRSLIVAARRLPSVYVPCLVTLAALFITLTFAGTIK</sequence>
<dbReference type="Proteomes" id="UP000813462">
    <property type="component" value="Unassembled WGS sequence"/>
</dbReference>
<evidence type="ECO:0000256" key="6">
    <source>
        <dbReference type="ARBA" id="ARBA00023136"/>
    </source>
</evidence>
<feature type="transmembrane region" description="Helical" evidence="8">
    <location>
        <begin position="468"/>
        <end position="490"/>
    </location>
</feature>
<keyword evidence="3" id="KW-0677">Repeat</keyword>
<accession>A0A978UAH5</accession>
<evidence type="ECO:0000256" key="7">
    <source>
        <dbReference type="SAM" id="MobiDB-lite"/>
    </source>
</evidence>
<evidence type="ECO:0000313" key="10">
    <source>
        <dbReference type="EMBL" id="KAH7511768.1"/>
    </source>
</evidence>
<keyword evidence="2 8" id="KW-0812">Transmembrane</keyword>
<protein>
    <recommendedName>
        <fullName evidence="9">PGG domain-containing protein</fullName>
    </recommendedName>
</protein>
<dbReference type="InterPro" id="IPR002110">
    <property type="entry name" value="Ankyrin_rpt"/>
</dbReference>